<dbReference type="Gene3D" id="1.10.510.10">
    <property type="entry name" value="Transferase(Phosphotransferase) domain 1"/>
    <property type="match status" value="1"/>
</dbReference>
<dbReference type="SUPFAM" id="SSF56112">
    <property type="entry name" value="Protein kinase-like (PK-like)"/>
    <property type="match status" value="1"/>
</dbReference>
<dbReference type="OrthoDB" id="4062651at2759"/>
<evidence type="ECO:0000256" key="3">
    <source>
        <dbReference type="ARBA" id="ARBA00010217"/>
    </source>
</evidence>
<evidence type="ECO:0000256" key="8">
    <source>
        <dbReference type="ARBA" id="ARBA00022840"/>
    </source>
</evidence>
<dbReference type="SMART" id="SM00220">
    <property type="entry name" value="S_TKc"/>
    <property type="match status" value="1"/>
</dbReference>
<gene>
    <name evidence="14" type="ORF">F0562_010559</name>
</gene>
<dbReference type="PANTHER" id="PTHR47976">
    <property type="entry name" value="G-TYPE LECTIN S-RECEPTOR-LIKE SERINE/THREONINE-PROTEIN KINASE SD2-5"/>
    <property type="match status" value="1"/>
</dbReference>
<evidence type="ECO:0000256" key="5">
    <source>
        <dbReference type="ARBA" id="ARBA00022692"/>
    </source>
</evidence>
<comment type="similarity">
    <text evidence="2">In the N-terminal section; belongs to the leguminous lectin family.</text>
</comment>
<evidence type="ECO:0000256" key="7">
    <source>
        <dbReference type="ARBA" id="ARBA00022741"/>
    </source>
</evidence>
<comment type="similarity">
    <text evidence="3">In the C-terminal section; belongs to the protein kinase superfamily. Ser/Thr protein kinase family.</text>
</comment>
<sequence>MEIEGKTWWRRIGSVFEGTSENGTKVAVKRLDLDVLQGREEFLAEVKTIGSVHHFNLVRLIGYCSERSNWLLVYEYMCNGSLDKWIFNQNQAQTLNWETRRQIIAGIAKGLEYLHMHCNSNMIHFDMKPQNILLDKEFNAKMSAFGLAKLIEMDQSHVSTAVKGTPGYIAPELIHKGNVSVKVDVYSFGIVILEIICGKKNTDLSQGEYLIDIVKRKV</sequence>
<keyword evidence="10" id="KW-0472">Membrane</keyword>
<name>A0A5J5A0K8_9ASTE</name>
<reference evidence="14 15" key="1">
    <citation type="submission" date="2019-09" db="EMBL/GenBank/DDBJ databases">
        <title>A chromosome-level genome assembly of the Chinese tupelo Nyssa sinensis.</title>
        <authorList>
            <person name="Yang X."/>
            <person name="Kang M."/>
            <person name="Yang Y."/>
            <person name="Xiong H."/>
            <person name="Wang M."/>
            <person name="Zhang Z."/>
            <person name="Wang Z."/>
            <person name="Wu H."/>
            <person name="Ma T."/>
            <person name="Liu J."/>
            <person name="Xi Z."/>
        </authorList>
    </citation>
    <scope>NUCLEOTIDE SEQUENCE [LARGE SCALE GENOMIC DNA]</scope>
    <source>
        <strain evidence="14">J267</strain>
        <tissue evidence="14">Leaf</tissue>
    </source>
</reference>
<accession>A0A5J5A0K8</accession>
<keyword evidence="7" id="KW-0547">Nucleotide-binding</keyword>
<keyword evidence="8" id="KW-0067">ATP-binding</keyword>
<dbReference type="Gene3D" id="3.30.200.20">
    <property type="entry name" value="Phosphorylase Kinase, domain 1"/>
    <property type="match status" value="1"/>
</dbReference>
<dbReference type="PROSITE" id="PS50011">
    <property type="entry name" value="PROTEIN_KINASE_DOM"/>
    <property type="match status" value="1"/>
</dbReference>
<keyword evidence="6" id="KW-0732">Signal</keyword>
<evidence type="ECO:0000256" key="4">
    <source>
        <dbReference type="ARBA" id="ARBA00022475"/>
    </source>
</evidence>
<evidence type="ECO:0000256" key="12">
    <source>
        <dbReference type="ARBA" id="ARBA00023180"/>
    </source>
</evidence>
<evidence type="ECO:0000256" key="6">
    <source>
        <dbReference type="ARBA" id="ARBA00022729"/>
    </source>
</evidence>
<dbReference type="GO" id="GO:0005524">
    <property type="term" value="F:ATP binding"/>
    <property type="evidence" value="ECO:0007669"/>
    <property type="project" value="UniProtKB-KW"/>
</dbReference>
<dbReference type="GO" id="GO:0005886">
    <property type="term" value="C:plasma membrane"/>
    <property type="evidence" value="ECO:0007669"/>
    <property type="project" value="UniProtKB-SubCell"/>
</dbReference>
<evidence type="ECO:0000313" key="14">
    <source>
        <dbReference type="EMBL" id="KAA8524010.1"/>
    </source>
</evidence>
<dbReference type="InterPro" id="IPR051343">
    <property type="entry name" value="G-type_lectin_kinases/EP1-like"/>
</dbReference>
<dbReference type="InterPro" id="IPR011009">
    <property type="entry name" value="Kinase-like_dom_sf"/>
</dbReference>
<evidence type="ECO:0000256" key="1">
    <source>
        <dbReference type="ARBA" id="ARBA00004251"/>
    </source>
</evidence>
<keyword evidence="15" id="KW-1185">Reference proteome</keyword>
<protein>
    <recommendedName>
        <fullName evidence="13">Protein kinase domain-containing protein</fullName>
    </recommendedName>
</protein>
<evidence type="ECO:0000256" key="10">
    <source>
        <dbReference type="ARBA" id="ARBA00023136"/>
    </source>
</evidence>
<keyword evidence="12" id="KW-0325">Glycoprotein</keyword>
<dbReference type="AlphaFoldDB" id="A0A5J5A0K8"/>
<dbReference type="InterPro" id="IPR008271">
    <property type="entry name" value="Ser/Thr_kinase_AS"/>
</dbReference>
<organism evidence="14 15">
    <name type="scientific">Nyssa sinensis</name>
    <dbReference type="NCBI Taxonomy" id="561372"/>
    <lineage>
        <taxon>Eukaryota</taxon>
        <taxon>Viridiplantae</taxon>
        <taxon>Streptophyta</taxon>
        <taxon>Embryophyta</taxon>
        <taxon>Tracheophyta</taxon>
        <taxon>Spermatophyta</taxon>
        <taxon>Magnoliopsida</taxon>
        <taxon>eudicotyledons</taxon>
        <taxon>Gunneridae</taxon>
        <taxon>Pentapetalae</taxon>
        <taxon>asterids</taxon>
        <taxon>Cornales</taxon>
        <taxon>Nyssaceae</taxon>
        <taxon>Nyssa</taxon>
    </lineage>
</organism>
<dbReference type="EMBL" id="CM018047">
    <property type="protein sequence ID" value="KAA8524010.1"/>
    <property type="molecule type" value="Genomic_DNA"/>
</dbReference>
<evidence type="ECO:0000259" key="13">
    <source>
        <dbReference type="PROSITE" id="PS50011"/>
    </source>
</evidence>
<feature type="domain" description="Protein kinase" evidence="13">
    <location>
        <begin position="1"/>
        <end position="218"/>
    </location>
</feature>
<dbReference type="PROSITE" id="PS00108">
    <property type="entry name" value="PROTEIN_KINASE_ST"/>
    <property type="match status" value="1"/>
</dbReference>
<keyword evidence="9" id="KW-1133">Transmembrane helix</keyword>
<dbReference type="InterPro" id="IPR000719">
    <property type="entry name" value="Prot_kinase_dom"/>
</dbReference>
<dbReference type="PANTHER" id="PTHR47976:SF30">
    <property type="entry name" value="RECEPTOR-LIKE SERINE_THREONINE-PROTEIN KINASE"/>
    <property type="match status" value="1"/>
</dbReference>
<dbReference type="Pfam" id="PF00069">
    <property type="entry name" value="Pkinase"/>
    <property type="match status" value="1"/>
</dbReference>
<keyword evidence="5" id="KW-0812">Transmembrane</keyword>
<keyword evidence="4" id="KW-1003">Cell membrane</keyword>
<evidence type="ECO:0000256" key="9">
    <source>
        <dbReference type="ARBA" id="ARBA00022989"/>
    </source>
</evidence>
<dbReference type="Proteomes" id="UP000325577">
    <property type="component" value="Linkage Group LG4"/>
</dbReference>
<dbReference type="GO" id="GO:0004672">
    <property type="term" value="F:protein kinase activity"/>
    <property type="evidence" value="ECO:0007669"/>
    <property type="project" value="InterPro"/>
</dbReference>
<keyword evidence="11" id="KW-0675">Receptor</keyword>
<evidence type="ECO:0000256" key="11">
    <source>
        <dbReference type="ARBA" id="ARBA00023170"/>
    </source>
</evidence>
<comment type="subcellular location">
    <subcellularLocation>
        <location evidence="1">Cell membrane</location>
        <topology evidence="1">Single-pass type I membrane protein</topology>
    </subcellularLocation>
</comment>
<evidence type="ECO:0000256" key="2">
    <source>
        <dbReference type="ARBA" id="ARBA00008536"/>
    </source>
</evidence>
<proteinExistence type="inferred from homology"/>
<evidence type="ECO:0000313" key="15">
    <source>
        <dbReference type="Proteomes" id="UP000325577"/>
    </source>
</evidence>
<dbReference type="GO" id="GO:0002229">
    <property type="term" value="P:defense response to oomycetes"/>
    <property type="evidence" value="ECO:0007669"/>
    <property type="project" value="UniProtKB-ARBA"/>
</dbReference>
<dbReference type="FunFam" id="1.10.510.10:FF:000240">
    <property type="entry name" value="Lectin-domain containing receptor kinase A4.3"/>
    <property type="match status" value="1"/>
</dbReference>